<keyword evidence="5 8" id="KW-1133">Transmembrane helix</keyword>
<dbReference type="PROSITE" id="PS50216">
    <property type="entry name" value="DHHC"/>
    <property type="match status" value="1"/>
</dbReference>
<evidence type="ECO:0000313" key="11">
    <source>
        <dbReference type="EMBL" id="KMZ66091.1"/>
    </source>
</evidence>
<dbReference type="PANTHER" id="PTHR22883">
    <property type="entry name" value="ZINC FINGER DHHC DOMAIN CONTAINING PROTEIN"/>
    <property type="match status" value="1"/>
</dbReference>
<dbReference type="GO" id="GO:0006612">
    <property type="term" value="P:protein targeting to membrane"/>
    <property type="evidence" value="ECO:0000318"/>
    <property type="project" value="GO_Central"/>
</dbReference>
<evidence type="ECO:0000256" key="4">
    <source>
        <dbReference type="ARBA" id="ARBA00022692"/>
    </source>
</evidence>
<feature type="domain" description="Palmitoyltransferase DHHC" evidence="10">
    <location>
        <begin position="239"/>
        <end position="365"/>
    </location>
</feature>
<feature type="transmembrane region" description="Helical" evidence="8">
    <location>
        <begin position="284"/>
        <end position="309"/>
    </location>
</feature>
<evidence type="ECO:0000256" key="6">
    <source>
        <dbReference type="ARBA" id="ARBA00023136"/>
    </source>
</evidence>
<evidence type="ECO:0000256" key="9">
    <source>
        <dbReference type="SAM" id="MobiDB-lite"/>
    </source>
</evidence>
<feature type="region of interest" description="Disordered" evidence="9">
    <location>
        <begin position="96"/>
        <end position="126"/>
    </location>
</feature>
<dbReference type="InterPro" id="IPR001594">
    <property type="entry name" value="Palmitoyltrfase_DHHC"/>
</dbReference>
<feature type="transmembrane region" description="Helical" evidence="8">
    <location>
        <begin position="329"/>
        <end position="356"/>
    </location>
</feature>
<comment type="similarity">
    <text evidence="2 8">Belongs to the DHHC palmitoyltransferase family.</text>
</comment>
<dbReference type="EC" id="2.3.1.225" evidence="8"/>
<dbReference type="Proteomes" id="UP000036987">
    <property type="component" value="Unassembled WGS sequence"/>
</dbReference>
<comment type="caution">
    <text evidence="11">The sequence shown here is derived from an EMBL/GenBank/DDBJ whole genome shotgun (WGS) entry which is preliminary data.</text>
</comment>
<name>A0A0K9PAT4_ZOSMR</name>
<evidence type="ECO:0000256" key="1">
    <source>
        <dbReference type="ARBA" id="ARBA00004141"/>
    </source>
</evidence>
<dbReference type="PANTHER" id="PTHR22883:SF391">
    <property type="entry name" value="PROTEIN S-ACYLTRANSFERASE 3-RELATED"/>
    <property type="match status" value="1"/>
</dbReference>
<dbReference type="GO" id="GO:0005794">
    <property type="term" value="C:Golgi apparatus"/>
    <property type="evidence" value="ECO:0000318"/>
    <property type="project" value="GO_Central"/>
</dbReference>
<keyword evidence="6 8" id="KW-0472">Membrane</keyword>
<evidence type="ECO:0000313" key="12">
    <source>
        <dbReference type="Proteomes" id="UP000036987"/>
    </source>
</evidence>
<dbReference type="EMBL" id="LFYR01000981">
    <property type="protein sequence ID" value="KMZ66091.1"/>
    <property type="molecule type" value="Genomic_DNA"/>
</dbReference>
<protein>
    <recommendedName>
        <fullName evidence="8">S-acyltransferase</fullName>
        <ecNumber evidence="8">2.3.1.225</ecNumber>
    </recommendedName>
    <alternativeName>
        <fullName evidence="8">Palmitoyltransferase</fullName>
    </alternativeName>
</protein>
<keyword evidence="3 8" id="KW-0808">Transferase</keyword>
<proteinExistence type="inferred from homology"/>
<dbReference type="GO" id="GO:0019706">
    <property type="term" value="F:protein-cysteine S-palmitoyltransferase activity"/>
    <property type="evidence" value="ECO:0000318"/>
    <property type="project" value="GO_Central"/>
</dbReference>
<dbReference type="AlphaFoldDB" id="A0A0K9PAT4"/>
<dbReference type="OrthoDB" id="4096362at2759"/>
<dbReference type="STRING" id="29655.A0A0K9PAT4"/>
<feature type="transmembrane region" description="Helical" evidence="8">
    <location>
        <begin position="180"/>
        <end position="203"/>
    </location>
</feature>
<evidence type="ECO:0000256" key="3">
    <source>
        <dbReference type="ARBA" id="ARBA00022679"/>
    </source>
</evidence>
<comment type="domain">
    <text evidence="8">The DHHC domain is required for palmitoyltransferase activity.</text>
</comment>
<accession>A0A0K9PAT4</accession>
<comment type="subcellular location">
    <subcellularLocation>
        <location evidence="1">Membrane</location>
        <topology evidence="1">Multi-pass membrane protein</topology>
    </subcellularLocation>
</comment>
<feature type="compositionally biased region" description="Polar residues" evidence="9">
    <location>
        <begin position="16"/>
        <end position="40"/>
    </location>
</feature>
<gene>
    <name evidence="11" type="ORF">ZOSMA_2G01030</name>
</gene>
<comment type="catalytic activity">
    <reaction evidence="8">
        <text>L-cysteinyl-[protein] + hexadecanoyl-CoA = S-hexadecanoyl-L-cysteinyl-[protein] + CoA</text>
        <dbReference type="Rhea" id="RHEA:36683"/>
        <dbReference type="Rhea" id="RHEA-COMP:10131"/>
        <dbReference type="Rhea" id="RHEA-COMP:11032"/>
        <dbReference type="ChEBI" id="CHEBI:29950"/>
        <dbReference type="ChEBI" id="CHEBI:57287"/>
        <dbReference type="ChEBI" id="CHEBI:57379"/>
        <dbReference type="ChEBI" id="CHEBI:74151"/>
        <dbReference type="EC" id="2.3.1.225"/>
    </reaction>
</comment>
<dbReference type="Pfam" id="PF01529">
    <property type="entry name" value="DHHC"/>
    <property type="match status" value="1"/>
</dbReference>
<feature type="transmembrane region" description="Helical" evidence="8">
    <location>
        <begin position="151"/>
        <end position="174"/>
    </location>
</feature>
<sequence length="494" mass="56092">MDVSSVPACPSADRFSVSNDDLSFTTASTSARQPDSSSGNEEIEIFLNEEKMTPLQRGTGSGIGCDEIEKVRNDELQPHQWGRTYRIGCDEIEEIKDEHIPPPPPQPSGTNWDSERNESRNTGPRVYKSWKGNNTFIFHGRLIFGPGLHGLVATMSLIIAPVVAFCVIIATKFMDDFPNHIGLCIIIIVVALTLSDIVVLLFVSGRDPGIIPRYKQLPELPVKVGDVEPFLIINGRYVELKFCNTCKVYRPPRTSHCHLCDNCIQVFDHHCPWMSQCVGRQNYGFFYMFIITTTLLSGIMFGFCWIFLVKLKNAEHKTLWKVLGKSVPTTVLTIYTFLECFILLGFSVFHTFLICVNQTTYEFVQGRFDDMVNPYDRGIFLNFRKRLIPSSIYKINFREREEMKTSPSHVQGKITKNEVLDVFLEMIAKKDKPATEPTKEDVAIGENLATVDVSREDAEVERKAISIDAEHAVNSNRHIKDIDDEYLREFANIV</sequence>
<keyword evidence="4 8" id="KW-0812">Transmembrane</keyword>
<evidence type="ECO:0000256" key="8">
    <source>
        <dbReference type="RuleBase" id="RU079119"/>
    </source>
</evidence>
<dbReference type="GO" id="GO:0016020">
    <property type="term" value="C:membrane"/>
    <property type="evidence" value="ECO:0007669"/>
    <property type="project" value="UniProtKB-SubCell"/>
</dbReference>
<dbReference type="InterPro" id="IPR039859">
    <property type="entry name" value="PFA4/ZDH16/20/ERF2-like"/>
</dbReference>
<dbReference type="GO" id="GO:0005783">
    <property type="term" value="C:endoplasmic reticulum"/>
    <property type="evidence" value="ECO:0000318"/>
    <property type="project" value="GO_Central"/>
</dbReference>
<keyword evidence="12" id="KW-1185">Reference proteome</keyword>
<keyword evidence="7 8" id="KW-0012">Acyltransferase</keyword>
<evidence type="ECO:0000256" key="7">
    <source>
        <dbReference type="ARBA" id="ARBA00023315"/>
    </source>
</evidence>
<evidence type="ECO:0000256" key="2">
    <source>
        <dbReference type="ARBA" id="ARBA00008574"/>
    </source>
</evidence>
<organism evidence="11 12">
    <name type="scientific">Zostera marina</name>
    <name type="common">Eelgrass</name>
    <dbReference type="NCBI Taxonomy" id="29655"/>
    <lineage>
        <taxon>Eukaryota</taxon>
        <taxon>Viridiplantae</taxon>
        <taxon>Streptophyta</taxon>
        <taxon>Embryophyta</taxon>
        <taxon>Tracheophyta</taxon>
        <taxon>Spermatophyta</taxon>
        <taxon>Magnoliopsida</taxon>
        <taxon>Liliopsida</taxon>
        <taxon>Zosteraceae</taxon>
        <taxon>Zostera</taxon>
    </lineage>
</organism>
<reference evidence="12" key="1">
    <citation type="journal article" date="2016" name="Nature">
        <title>The genome of the seagrass Zostera marina reveals angiosperm adaptation to the sea.</title>
        <authorList>
            <person name="Olsen J.L."/>
            <person name="Rouze P."/>
            <person name="Verhelst B."/>
            <person name="Lin Y.-C."/>
            <person name="Bayer T."/>
            <person name="Collen J."/>
            <person name="Dattolo E."/>
            <person name="De Paoli E."/>
            <person name="Dittami S."/>
            <person name="Maumus F."/>
            <person name="Michel G."/>
            <person name="Kersting A."/>
            <person name="Lauritano C."/>
            <person name="Lohaus R."/>
            <person name="Toepel M."/>
            <person name="Tonon T."/>
            <person name="Vanneste K."/>
            <person name="Amirebrahimi M."/>
            <person name="Brakel J."/>
            <person name="Bostroem C."/>
            <person name="Chovatia M."/>
            <person name="Grimwood J."/>
            <person name="Jenkins J.W."/>
            <person name="Jueterbock A."/>
            <person name="Mraz A."/>
            <person name="Stam W.T."/>
            <person name="Tice H."/>
            <person name="Bornberg-Bauer E."/>
            <person name="Green P.J."/>
            <person name="Pearson G.A."/>
            <person name="Procaccini G."/>
            <person name="Duarte C.M."/>
            <person name="Schmutz J."/>
            <person name="Reusch T.B.H."/>
            <person name="Van de Peer Y."/>
        </authorList>
    </citation>
    <scope>NUCLEOTIDE SEQUENCE [LARGE SCALE GENOMIC DNA]</scope>
    <source>
        <strain evidence="12">cv. Finnish</strain>
    </source>
</reference>
<feature type="region of interest" description="Disordered" evidence="9">
    <location>
        <begin position="1"/>
        <end position="42"/>
    </location>
</feature>
<evidence type="ECO:0000259" key="10">
    <source>
        <dbReference type="Pfam" id="PF01529"/>
    </source>
</evidence>
<evidence type="ECO:0000256" key="5">
    <source>
        <dbReference type="ARBA" id="ARBA00022989"/>
    </source>
</evidence>